<evidence type="ECO:0000313" key="2">
    <source>
        <dbReference type="EMBL" id="KZP24101.1"/>
    </source>
</evidence>
<dbReference type="EMBL" id="KV417528">
    <property type="protein sequence ID" value="KZP24101.1"/>
    <property type="molecule type" value="Genomic_DNA"/>
</dbReference>
<sequence>MPHPTANLFQVRECNRPPAQPNTRHIRPHAHPHARTATNAPAPHTRGAIIHTRWDLETWCWSME</sequence>
<evidence type="ECO:0000313" key="3">
    <source>
        <dbReference type="Proteomes" id="UP000076532"/>
    </source>
</evidence>
<evidence type="ECO:0000256" key="1">
    <source>
        <dbReference type="SAM" id="MobiDB-lite"/>
    </source>
</evidence>
<protein>
    <submittedName>
        <fullName evidence="2">Uncharacterized protein</fullName>
    </submittedName>
</protein>
<feature type="compositionally biased region" description="Low complexity" evidence="1">
    <location>
        <begin position="35"/>
        <end position="46"/>
    </location>
</feature>
<gene>
    <name evidence="2" type="ORF">FIBSPDRAFT_857550</name>
</gene>
<feature type="non-terminal residue" evidence="2">
    <location>
        <position position="1"/>
    </location>
</feature>
<dbReference type="AlphaFoldDB" id="A0A166MKT7"/>
<dbReference type="Proteomes" id="UP000076532">
    <property type="component" value="Unassembled WGS sequence"/>
</dbReference>
<organism evidence="2 3">
    <name type="scientific">Athelia psychrophila</name>
    <dbReference type="NCBI Taxonomy" id="1759441"/>
    <lineage>
        <taxon>Eukaryota</taxon>
        <taxon>Fungi</taxon>
        <taxon>Dikarya</taxon>
        <taxon>Basidiomycota</taxon>
        <taxon>Agaricomycotina</taxon>
        <taxon>Agaricomycetes</taxon>
        <taxon>Agaricomycetidae</taxon>
        <taxon>Atheliales</taxon>
        <taxon>Atheliaceae</taxon>
        <taxon>Athelia</taxon>
    </lineage>
</organism>
<feature type="region of interest" description="Disordered" evidence="1">
    <location>
        <begin position="16"/>
        <end position="46"/>
    </location>
</feature>
<feature type="compositionally biased region" description="Basic residues" evidence="1">
    <location>
        <begin position="24"/>
        <end position="34"/>
    </location>
</feature>
<keyword evidence="3" id="KW-1185">Reference proteome</keyword>
<proteinExistence type="predicted"/>
<reference evidence="2 3" key="1">
    <citation type="journal article" date="2016" name="Mol. Biol. Evol.">
        <title>Comparative Genomics of Early-Diverging Mushroom-Forming Fungi Provides Insights into the Origins of Lignocellulose Decay Capabilities.</title>
        <authorList>
            <person name="Nagy L.G."/>
            <person name="Riley R."/>
            <person name="Tritt A."/>
            <person name="Adam C."/>
            <person name="Daum C."/>
            <person name="Floudas D."/>
            <person name="Sun H."/>
            <person name="Yadav J.S."/>
            <person name="Pangilinan J."/>
            <person name="Larsson K.H."/>
            <person name="Matsuura K."/>
            <person name="Barry K."/>
            <person name="Labutti K."/>
            <person name="Kuo R."/>
            <person name="Ohm R.A."/>
            <person name="Bhattacharya S.S."/>
            <person name="Shirouzu T."/>
            <person name="Yoshinaga Y."/>
            <person name="Martin F.M."/>
            <person name="Grigoriev I.V."/>
            <person name="Hibbett D.S."/>
        </authorList>
    </citation>
    <scope>NUCLEOTIDE SEQUENCE [LARGE SCALE GENOMIC DNA]</scope>
    <source>
        <strain evidence="2 3">CBS 109695</strain>
    </source>
</reference>
<accession>A0A166MKT7</accession>
<name>A0A166MKT7_9AGAM</name>